<keyword evidence="2" id="KW-1185">Reference proteome</keyword>
<sequence>MSLQIHKLVSSSIVKVKVAYELVKKYLYVRIPMGLCSAKDMCGCT</sequence>
<protein>
    <submittedName>
        <fullName evidence="1">Uncharacterized protein</fullName>
    </submittedName>
</protein>
<name>A0A069QDF5_HOYLO</name>
<reference evidence="1 2" key="1">
    <citation type="submission" date="2013-08" db="EMBL/GenBank/DDBJ databases">
        <authorList>
            <person name="Weinstock G."/>
            <person name="Sodergren E."/>
            <person name="Wylie T."/>
            <person name="Fulton L."/>
            <person name="Fulton R."/>
            <person name="Fronick C."/>
            <person name="O'Laughlin M."/>
            <person name="Godfrey J."/>
            <person name="Miner T."/>
            <person name="Herter B."/>
            <person name="Appelbaum E."/>
            <person name="Cordes M."/>
            <person name="Lek S."/>
            <person name="Wollam A."/>
            <person name="Pepin K.H."/>
            <person name="Palsikar V.B."/>
            <person name="Mitreva M."/>
            <person name="Wilson R.K."/>
        </authorList>
    </citation>
    <scope>NUCLEOTIDE SEQUENCE [LARGE SCALE GENOMIC DNA]</scope>
    <source>
        <strain evidence="1 2">ATCC 15930</strain>
    </source>
</reference>
<gene>
    <name evidence="1" type="ORF">HMPREF1991_03076</name>
</gene>
<proteinExistence type="predicted"/>
<evidence type="ECO:0000313" key="2">
    <source>
        <dbReference type="Proteomes" id="UP000027442"/>
    </source>
</evidence>
<organism evidence="1 2">
    <name type="scientific">Hoylesella loescheii DSM 19665 = JCM 12249 = ATCC 15930</name>
    <dbReference type="NCBI Taxonomy" id="1122985"/>
    <lineage>
        <taxon>Bacteria</taxon>
        <taxon>Pseudomonadati</taxon>
        <taxon>Bacteroidota</taxon>
        <taxon>Bacteroidia</taxon>
        <taxon>Bacteroidales</taxon>
        <taxon>Prevotellaceae</taxon>
        <taxon>Hoylesella</taxon>
    </lineage>
</organism>
<dbReference type="EMBL" id="JNGW01000136">
    <property type="protein sequence ID" value="KDR50835.1"/>
    <property type="molecule type" value="Genomic_DNA"/>
</dbReference>
<dbReference type="HOGENOM" id="CLU_3203522_0_0_10"/>
<accession>A0A069QDF5</accession>
<dbReference type="PATRIC" id="fig|1122985.7.peg.3180"/>
<dbReference type="AlphaFoldDB" id="A0A069QDF5"/>
<comment type="caution">
    <text evidence="1">The sequence shown here is derived from an EMBL/GenBank/DDBJ whole genome shotgun (WGS) entry which is preliminary data.</text>
</comment>
<evidence type="ECO:0000313" key="1">
    <source>
        <dbReference type="EMBL" id="KDR50835.1"/>
    </source>
</evidence>
<dbReference type="Proteomes" id="UP000027442">
    <property type="component" value="Unassembled WGS sequence"/>
</dbReference>